<dbReference type="SUPFAM" id="SSF53955">
    <property type="entry name" value="Lysozyme-like"/>
    <property type="match status" value="1"/>
</dbReference>
<dbReference type="Pfam" id="PF16754">
    <property type="entry name" value="Pesticin"/>
    <property type="match status" value="1"/>
</dbReference>
<dbReference type="InterPro" id="IPR031922">
    <property type="entry name" value="Pesticin_C"/>
</dbReference>
<dbReference type="GO" id="GO:0003796">
    <property type="term" value="F:lysozyme activity"/>
    <property type="evidence" value="ECO:0007669"/>
    <property type="project" value="InterPro"/>
</dbReference>
<dbReference type="GO" id="GO:0042742">
    <property type="term" value="P:defense response to bacterium"/>
    <property type="evidence" value="ECO:0007669"/>
    <property type="project" value="UniProtKB-KW"/>
</dbReference>
<proteinExistence type="predicted"/>
<evidence type="ECO:0000259" key="3">
    <source>
        <dbReference type="Pfam" id="PF16754"/>
    </source>
</evidence>
<reference evidence="4" key="1">
    <citation type="submission" date="2021-02" db="EMBL/GenBank/DDBJ databases">
        <authorList>
            <person name="Nowell W R."/>
        </authorList>
    </citation>
    <scope>NUCLEOTIDE SEQUENCE</scope>
    <source>
        <strain evidence="4">Ploen Becks lab</strain>
    </source>
</reference>
<dbReference type="Proteomes" id="UP000663879">
    <property type="component" value="Unassembled WGS sequence"/>
</dbReference>
<feature type="domain" description="Pesticin C-terminal" evidence="3">
    <location>
        <begin position="1"/>
        <end position="118"/>
    </location>
</feature>
<evidence type="ECO:0000313" key="4">
    <source>
        <dbReference type="EMBL" id="CAF0999880.1"/>
    </source>
</evidence>
<evidence type="ECO:0000313" key="5">
    <source>
        <dbReference type="Proteomes" id="UP000663879"/>
    </source>
</evidence>
<evidence type="ECO:0000256" key="2">
    <source>
        <dbReference type="ARBA" id="ARBA00022638"/>
    </source>
</evidence>
<dbReference type="Gene3D" id="1.10.530.40">
    <property type="match status" value="1"/>
</dbReference>
<gene>
    <name evidence="4" type="ORF">OXX778_LOCUS16351</name>
</gene>
<name>A0A814GRB0_9BILA</name>
<accession>A0A814GRB0</accession>
<keyword evidence="1" id="KW-0929">Antimicrobial</keyword>
<dbReference type="GO" id="GO:0031640">
    <property type="term" value="P:killing of cells of another organism"/>
    <property type="evidence" value="ECO:0007669"/>
    <property type="project" value="UniProtKB-KW"/>
</dbReference>
<dbReference type="InterPro" id="IPR023347">
    <property type="entry name" value="Lysozyme_dom_sf"/>
</dbReference>
<organism evidence="4 5">
    <name type="scientific">Brachionus calyciflorus</name>
    <dbReference type="NCBI Taxonomy" id="104777"/>
    <lineage>
        <taxon>Eukaryota</taxon>
        <taxon>Metazoa</taxon>
        <taxon>Spiralia</taxon>
        <taxon>Gnathifera</taxon>
        <taxon>Rotifera</taxon>
        <taxon>Eurotatoria</taxon>
        <taxon>Monogononta</taxon>
        <taxon>Pseudotrocha</taxon>
        <taxon>Ploima</taxon>
        <taxon>Brachionidae</taxon>
        <taxon>Brachionus</taxon>
    </lineage>
</organism>
<evidence type="ECO:0000256" key="1">
    <source>
        <dbReference type="ARBA" id="ARBA00022529"/>
    </source>
</evidence>
<dbReference type="InterPro" id="IPR023346">
    <property type="entry name" value="Lysozyme-like_dom_sf"/>
</dbReference>
<protein>
    <recommendedName>
        <fullName evidence="3">Pesticin C-terminal domain-containing protein</fullName>
    </recommendedName>
</protein>
<feature type="non-terminal residue" evidence="4">
    <location>
        <position position="193"/>
    </location>
</feature>
<dbReference type="EMBL" id="CAJNOC010003839">
    <property type="protein sequence ID" value="CAF0999880.1"/>
    <property type="molecule type" value="Genomic_DNA"/>
</dbReference>
<keyword evidence="2" id="KW-0081">Bacteriolytic enzyme</keyword>
<dbReference type="OrthoDB" id="10256829at2759"/>
<comment type="caution">
    <text evidence="4">The sequence shown here is derived from an EMBL/GenBank/DDBJ whole genome shotgun (WGS) entry which is preliminary data.</text>
</comment>
<dbReference type="AlphaFoldDB" id="A0A814GRB0"/>
<dbReference type="CDD" id="cd16902">
    <property type="entry name" value="pesticin_lyz"/>
    <property type="match status" value="1"/>
</dbReference>
<sequence>GIDFGSKTAASLRTAGVSEALITKVTPYFGKTGQAACNAVAAYKLVLTTAEAMDFSDKIIAYEAKAVATKYNSEKATTSKTFDTLTCAQRTIICSVLYQYGSPTRVPKFWTAVKANNWASVVYELRNFGDAFATRRFKEADLLEFGGSMTTCPGPTADICQATRGQCITKTSCTKKLISNFCQNQAASVMCCV</sequence>
<keyword evidence="5" id="KW-1185">Reference proteome</keyword>